<dbReference type="EMBL" id="JAHRIP010037970">
    <property type="protein sequence ID" value="MEQ2294743.1"/>
    <property type="molecule type" value="Genomic_DNA"/>
</dbReference>
<dbReference type="Proteomes" id="UP001469553">
    <property type="component" value="Unassembled WGS sequence"/>
</dbReference>
<evidence type="ECO:0000313" key="1">
    <source>
        <dbReference type="EMBL" id="MEQ2294743.1"/>
    </source>
</evidence>
<protein>
    <submittedName>
        <fullName evidence="1">Uncharacterized protein</fullName>
    </submittedName>
</protein>
<sequence>MELSLMKPGRRSGPVLAPCSPDVSIFSFPSITTSQQISNLLFAVVHVVLGERPDFTSDIKNPTRKQTQLVFIGDKTKVAAGRSSNDQNLMTSDLIFSQHLTGHYRLH</sequence>
<comment type="caution">
    <text evidence="1">The sequence shown here is derived from an EMBL/GenBank/DDBJ whole genome shotgun (WGS) entry which is preliminary data.</text>
</comment>
<proteinExistence type="predicted"/>
<keyword evidence="2" id="KW-1185">Reference proteome</keyword>
<name>A0ABV0YLN1_9TELE</name>
<gene>
    <name evidence="1" type="ORF">AMECASPLE_007019</name>
</gene>
<accession>A0ABV0YLN1</accession>
<reference evidence="1 2" key="1">
    <citation type="submission" date="2021-06" db="EMBL/GenBank/DDBJ databases">
        <authorList>
            <person name="Palmer J.M."/>
        </authorList>
    </citation>
    <scope>NUCLEOTIDE SEQUENCE [LARGE SCALE GENOMIC DNA]</scope>
    <source>
        <strain evidence="1 2">AS_MEX2019</strain>
        <tissue evidence="1">Muscle</tissue>
    </source>
</reference>
<organism evidence="1 2">
    <name type="scientific">Ameca splendens</name>
    <dbReference type="NCBI Taxonomy" id="208324"/>
    <lineage>
        <taxon>Eukaryota</taxon>
        <taxon>Metazoa</taxon>
        <taxon>Chordata</taxon>
        <taxon>Craniata</taxon>
        <taxon>Vertebrata</taxon>
        <taxon>Euteleostomi</taxon>
        <taxon>Actinopterygii</taxon>
        <taxon>Neopterygii</taxon>
        <taxon>Teleostei</taxon>
        <taxon>Neoteleostei</taxon>
        <taxon>Acanthomorphata</taxon>
        <taxon>Ovalentaria</taxon>
        <taxon>Atherinomorphae</taxon>
        <taxon>Cyprinodontiformes</taxon>
        <taxon>Goodeidae</taxon>
        <taxon>Ameca</taxon>
    </lineage>
</organism>
<evidence type="ECO:0000313" key="2">
    <source>
        <dbReference type="Proteomes" id="UP001469553"/>
    </source>
</evidence>